<dbReference type="PANTHER" id="PTHR23135">
    <property type="entry name" value="MUR LIGASE FAMILY MEMBER"/>
    <property type="match status" value="1"/>
</dbReference>
<dbReference type="InterPro" id="IPR004101">
    <property type="entry name" value="Mur_ligase_C"/>
</dbReference>
<dbReference type="InterPro" id="IPR013221">
    <property type="entry name" value="Mur_ligase_cen"/>
</dbReference>
<evidence type="ECO:0000313" key="16">
    <source>
        <dbReference type="EMBL" id="GAA0815003.1"/>
    </source>
</evidence>
<keyword evidence="5 11" id="KW-0547">Nucleotide-binding</keyword>
<dbReference type="Pfam" id="PF02875">
    <property type="entry name" value="Mur_ligase_C"/>
    <property type="match status" value="1"/>
</dbReference>
<dbReference type="InterPro" id="IPR036565">
    <property type="entry name" value="Mur-like_cat_sf"/>
</dbReference>
<comment type="similarity">
    <text evidence="1 11">Belongs to the MurCDEF family. MurE subfamily.</text>
</comment>
<dbReference type="PANTHER" id="PTHR23135:SF4">
    <property type="entry name" value="UDP-N-ACETYLMURAMOYL-L-ALANYL-D-GLUTAMATE--2,6-DIAMINOPIMELATE LIGASE MURE HOMOLOG, CHLOROPLASTIC"/>
    <property type="match status" value="1"/>
</dbReference>
<dbReference type="PROSITE" id="PS01011">
    <property type="entry name" value="FOLYLPOLYGLU_SYNT_1"/>
    <property type="match status" value="1"/>
</dbReference>
<reference evidence="16 17" key="1">
    <citation type="journal article" date="2019" name="Int. J. Syst. Evol. Microbiol.">
        <title>The Global Catalogue of Microorganisms (GCM) 10K type strain sequencing project: providing services to taxonomists for standard genome sequencing and annotation.</title>
        <authorList>
            <consortium name="The Broad Institute Genomics Platform"/>
            <consortium name="The Broad Institute Genome Sequencing Center for Infectious Disease"/>
            <person name="Wu L."/>
            <person name="Ma J."/>
        </authorList>
    </citation>
    <scope>NUCLEOTIDE SEQUENCE [LARGE SCALE GENOMIC DNA]</scope>
    <source>
        <strain evidence="16 17">JCM 15608</strain>
    </source>
</reference>
<keyword evidence="2 11" id="KW-0963">Cytoplasm</keyword>
<comment type="function">
    <text evidence="11">Catalyzes the addition of meso-diaminopimelic acid to the nucleotide precursor UDP-N-acetylmuramoyl-L-alanyl-D-glutamate (UMAG) in the biosynthesis of bacterial cell-wall peptidoglycan.</text>
</comment>
<feature type="binding site" evidence="11">
    <location>
        <position position="204"/>
    </location>
    <ligand>
        <name>UDP-N-acetyl-alpha-D-muramoyl-L-alanyl-D-glutamate</name>
        <dbReference type="ChEBI" id="CHEBI:83900"/>
    </ligand>
</feature>
<comment type="pathway">
    <text evidence="11 12">Cell wall biogenesis; peptidoglycan biosynthesis.</text>
</comment>
<evidence type="ECO:0000259" key="15">
    <source>
        <dbReference type="Pfam" id="PF08245"/>
    </source>
</evidence>
<dbReference type="SUPFAM" id="SSF63418">
    <property type="entry name" value="MurE/MurF N-terminal domain"/>
    <property type="match status" value="1"/>
</dbReference>
<evidence type="ECO:0000256" key="11">
    <source>
        <dbReference type="HAMAP-Rule" id="MF_00208"/>
    </source>
</evidence>
<dbReference type="SUPFAM" id="SSF53623">
    <property type="entry name" value="MurD-like peptide ligases, catalytic domain"/>
    <property type="match status" value="1"/>
</dbReference>
<comment type="catalytic activity">
    <reaction evidence="11">
        <text>UDP-N-acetyl-alpha-D-muramoyl-L-alanyl-D-glutamate + meso-2,6-diaminopimelate + ATP = UDP-N-acetyl-alpha-D-muramoyl-L-alanyl-gamma-D-glutamyl-meso-2,6-diaminopimelate + ADP + phosphate + H(+)</text>
        <dbReference type="Rhea" id="RHEA:23676"/>
        <dbReference type="ChEBI" id="CHEBI:15378"/>
        <dbReference type="ChEBI" id="CHEBI:30616"/>
        <dbReference type="ChEBI" id="CHEBI:43474"/>
        <dbReference type="ChEBI" id="CHEBI:57791"/>
        <dbReference type="ChEBI" id="CHEBI:83900"/>
        <dbReference type="ChEBI" id="CHEBI:83905"/>
        <dbReference type="ChEBI" id="CHEBI:456216"/>
        <dbReference type="EC" id="6.3.2.13"/>
    </reaction>
</comment>
<evidence type="ECO:0000256" key="6">
    <source>
        <dbReference type="ARBA" id="ARBA00022840"/>
    </source>
</evidence>
<evidence type="ECO:0000256" key="4">
    <source>
        <dbReference type="ARBA" id="ARBA00022618"/>
    </source>
</evidence>
<feature type="binding site" evidence="11">
    <location>
        <position position="198"/>
    </location>
    <ligand>
        <name>UDP-N-acetyl-alpha-D-muramoyl-L-alanyl-D-glutamate</name>
        <dbReference type="ChEBI" id="CHEBI:83900"/>
    </ligand>
</feature>
<comment type="PTM">
    <text evidence="11">Carboxylation is probably crucial for Mg(2+) binding and, consequently, for the gamma-phosphate positioning of ATP.</text>
</comment>
<keyword evidence="6 11" id="KW-0067">ATP-binding</keyword>
<feature type="domain" description="Mur ligase N-terminal catalytic" evidence="13">
    <location>
        <begin position="41"/>
        <end position="115"/>
    </location>
</feature>
<evidence type="ECO:0000256" key="7">
    <source>
        <dbReference type="ARBA" id="ARBA00022960"/>
    </source>
</evidence>
<feature type="binding site" evidence="11">
    <location>
        <position position="42"/>
    </location>
    <ligand>
        <name>UDP-N-acetyl-alpha-D-muramoyl-L-alanyl-D-glutamate</name>
        <dbReference type="ChEBI" id="CHEBI:83900"/>
    </ligand>
</feature>
<keyword evidence="4 11" id="KW-0132">Cell division</keyword>
<feature type="modified residue" description="N6-carboxylysine" evidence="11">
    <location>
        <position position="238"/>
    </location>
</feature>
<evidence type="ECO:0000259" key="14">
    <source>
        <dbReference type="Pfam" id="PF02875"/>
    </source>
</evidence>
<dbReference type="InterPro" id="IPR000713">
    <property type="entry name" value="Mur_ligase_N"/>
</dbReference>
<feature type="binding site" evidence="11">
    <location>
        <position position="406"/>
    </location>
    <ligand>
        <name>meso-2,6-diaminopimelate</name>
        <dbReference type="ChEBI" id="CHEBI:57791"/>
    </ligand>
</feature>
<keyword evidence="3 11" id="KW-0436">Ligase</keyword>
<dbReference type="GO" id="GO:0016874">
    <property type="term" value="F:ligase activity"/>
    <property type="evidence" value="ECO:0007669"/>
    <property type="project" value="UniProtKB-KW"/>
</dbReference>
<evidence type="ECO:0000256" key="1">
    <source>
        <dbReference type="ARBA" id="ARBA00005898"/>
    </source>
</evidence>
<dbReference type="EMBL" id="BAAAFA010000003">
    <property type="protein sequence ID" value="GAA0815003.1"/>
    <property type="molecule type" value="Genomic_DNA"/>
</dbReference>
<feature type="binding site" evidence="11">
    <location>
        <begin position="430"/>
        <end position="433"/>
    </location>
    <ligand>
        <name>meso-2,6-diaminopimelate</name>
        <dbReference type="ChEBI" id="CHEBI:57791"/>
    </ligand>
</feature>
<feature type="binding site" evidence="11">
    <location>
        <position position="170"/>
    </location>
    <ligand>
        <name>UDP-N-acetyl-alpha-D-muramoyl-L-alanyl-D-glutamate</name>
        <dbReference type="ChEBI" id="CHEBI:83900"/>
    </ligand>
</feature>
<accession>A0ABN1L5F3</accession>
<dbReference type="Gene3D" id="3.40.1190.10">
    <property type="entry name" value="Mur-like, catalytic domain"/>
    <property type="match status" value="1"/>
</dbReference>
<evidence type="ECO:0000256" key="9">
    <source>
        <dbReference type="ARBA" id="ARBA00023306"/>
    </source>
</evidence>
<evidence type="ECO:0000256" key="5">
    <source>
        <dbReference type="ARBA" id="ARBA00022741"/>
    </source>
</evidence>
<dbReference type="InterPro" id="IPR035911">
    <property type="entry name" value="MurE/MurF_N"/>
</dbReference>
<feature type="binding site" evidence="11">
    <location>
        <position position="206"/>
    </location>
    <ligand>
        <name>UDP-N-acetyl-alpha-D-muramoyl-L-alanyl-D-glutamate</name>
        <dbReference type="ChEBI" id="CHEBI:83900"/>
    </ligand>
</feature>
<feature type="binding site" evidence="11">
    <location>
        <begin position="129"/>
        <end position="135"/>
    </location>
    <ligand>
        <name>ATP</name>
        <dbReference type="ChEBI" id="CHEBI:30616"/>
    </ligand>
</feature>
<feature type="binding site" evidence="11">
    <location>
        <begin position="171"/>
        <end position="172"/>
    </location>
    <ligand>
        <name>UDP-N-acetyl-alpha-D-muramoyl-L-alanyl-D-glutamate</name>
        <dbReference type="ChEBI" id="CHEBI:83900"/>
    </ligand>
</feature>
<dbReference type="InterPro" id="IPR018109">
    <property type="entry name" value="Folylpolyglutamate_synth_CS"/>
</dbReference>
<comment type="subcellular location">
    <subcellularLocation>
        <location evidence="11 12">Cytoplasm</location>
    </subcellularLocation>
</comment>
<keyword evidence="7 11" id="KW-0133">Cell shape</keyword>
<feature type="binding site" evidence="11">
    <location>
        <position position="487"/>
    </location>
    <ligand>
        <name>meso-2,6-diaminopimelate</name>
        <dbReference type="ChEBI" id="CHEBI:57791"/>
    </ligand>
</feature>
<comment type="caution">
    <text evidence="11">Lacks conserved residue(s) required for the propagation of feature annotation.</text>
</comment>
<evidence type="ECO:0000256" key="8">
    <source>
        <dbReference type="ARBA" id="ARBA00022984"/>
    </source>
</evidence>
<protein>
    <recommendedName>
        <fullName evidence="11">UDP-N-acetylmuramoyl-L-alanyl-D-glutamate--2,6-diaminopimelate ligase</fullName>
        <ecNumber evidence="11">6.3.2.13</ecNumber>
    </recommendedName>
    <alternativeName>
        <fullName evidence="11">Meso-A2pm-adding enzyme</fullName>
    </alternativeName>
    <alternativeName>
        <fullName evidence="11">Meso-diaminopimelate-adding enzyme</fullName>
    </alternativeName>
    <alternativeName>
        <fullName evidence="11">UDP-MurNAc-L-Ala-D-Glu:meso-diaminopimelate ligase</fullName>
    </alternativeName>
    <alternativeName>
        <fullName evidence="11">UDP-MurNAc-tripeptide synthetase</fullName>
    </alternativeName>
    <alternativeName>
        <fullName evidence="11">UDP-N-acetylmuramyl-tripeptide synthetase</fullName>
    </alternativeName>
</protein>
<feature type="domain" description="Mur ligase central" evidence="15">
    <location>
        <begin position="127"/>
        <end position="332"/>
    </location>
</feature>
<evidence type="ECO:0000256" key="10">
    <source>
        <dbReference type="ARBA" id="ARBA00023316"/>
    </source>
</evidence>
<dbReference type="EC" id="6.3.2.13" evidence="11"/>
<name>A0ABN1L5F3_9GAMM</name>
<keyword evidence="17" id="KW-1185">Reference proteome</keyword>
<evidence type="ECO:0000256" key="3">
    <source>
        <dbReference type="ARBA" id="ARBA00022598"/>
    </source>
</evidence>
<dbReference type="NCBIfam" id="TIGR01085">
    <property type="entry name" value="murE"/>
    <property type="match status" value="1"/>
</dbReference>
<gene>
    <name evidence="11 16" type="primary">murE</name>
    <name evidence="16" type="ORF">GCM10009111_12730</name>
</gene>
<feature type="domain" description="Mur ligase C-terminal" evidence="14">
    <location>
        <begin position="355"/>
        <end position="485"/>
    </location>
</feature>
<dbReference type="InterPro" id="IPR036615">
    <property type="entry name" value="Mur_ligase_C_dom_sf"/>
</dbReference>
<comment type="cofactor">
    <cofactor evidence="11">
        <name>Mg(2+)</name>
        <dbReference type="ChEBI" id="CHEBI:18420"/>
    </cofactor>
</comment>
<dbReference type="SUPFAM" id="SSF53244">
    <property type="entry name" value="MurD-like peptide ligases, peptide-binding domain"/>
    <property type="match status" value="1"/>
</dbReference>
<keyword evidence="8 11" id="KW-0573">Peptidoglycan synthesis</keyword>
<evidence type="ECO:0000256" key="2">
    <source>
        <dbReference type="ARBA" id="ARBA00022490"/>
    </source>
</evidence>
<keyword evidence="10 11" id="KW-0961">Cell wall biogenesis/degradation</keyword>
<evidence type="ECO:0000313" key="17">
    <source>
        <dbReference type="Proteomes" id="UP001500021"/>
    </source>
</evidence>
<dbReference type="RefSeq" id="WP_343816343.1">
    <property type="nucleotide sequence ID" value="NZ_BAAAFA010000003.1"/>
</dbReference>
<feature type="binding site" evidence="11">
    <location>
        <position position="483"/>
    </location>
    <ligand>
        <name>meso-2,6-diaminopimelate</name>
        <dbReference type="ChEBI" id="CHEBI:57791"/>
    </ligand>
</feature>
<keyword evidence="9 11" id="KW-0131">Cell cycle</keyword>
<feature type="short sequence motif" description="Meso-diaminopimelate recognition motif" evidence="11">
    <location>
        <begin position="430"/>
        <end position="433"/>
    </location>
</feature>
<evidence type="ECO:0000259" key="13">
    <source>
        <dbReference type="Pfam" id="PF01225"/>
    </source>
</evidence>
<comment type="caution">
    <text evidence="16">The sequence shown here is derived from an EMBL/GenBank/DDBJ whole genome shotgun (WGS) entry which is preliminary data.</text>
</comment>
<dbReference type="Pfam" id="PF01225">
    <property type="entry name" value="Mur_ligase"/>
    <property type="match status" value="1"/>
</dbReference>
<organism evidence="16 17">
    <name type="scientific">Colwellia asteriadis</name>
    <dbReference type="NCBI Taxonomy" id="517723"/>
    <lineage>
        <taxon>Bacteria</taxon>
        <taxon>Pseudomonadati</taxon>
        <taxon>Pseudomonadota</taxon>
        <taxon>Gammaproteobacteria</taxon>
        <taxon>Alteromonadales</taxon>
        <taxon>Colwelliaceae</taxon>
        <taxon>Colwellia</taxon>
    </lineage>
</organism>
<dbReference type="Gene3D" id="3.40.1390.10">
    <property type="entry name" value="MurE/MurF, N-terminal domain"/>
    <property type="match status" value="1"/>
</dbReference>
<dbReference type="Proteomes" id="UP001500021">
    <property type="component" value="Unassembled WGS sequence"/>
</dbReference>
<dbReference type="InterPro" id="IPR005761">
    <property type="entry name" value="UDP-N-AcMur-Glu-dNH2Pim_ligase"/>
</dbReference>
<proteinExistence type="inferred from homology"/>
<keyword evidence="11" id="KW-0460">Magnesium</keyword>
<dbReference type="NCBIfam" id="NF001126">
    <property type="entry name" value="PRK00139.1-4"/>
    <property type="match status" value="1"/>
</dbReference>
<sequence length="523" mass="57512">MFNQTTLKPELINIIPALAEFSINSAALPLLDNSYGDLVNDSRTVSEGDIFCAIIGHDQDGRAYISKAINQGAKVVITQCETQAEHGDIYLEENTPVVKFYQLNEHLFTLAKSYYQSPQNAMTLIGITGTNGKTSTSQLIAGMLMANHKRCAVIGTNGAGMLGALTPINNTTPAATDLHQFFNRFSAMQVSHVAMEVSSHALSQKRASADLFDIAVFTNLSRDHLDYHGTMEEYALAKRQLFSANHKQIAVLNYDDTQSKIWLQNWPETQPVWLYARDNSVTQFSYFICAQDISLHIHGVSFTLKTHLGETVINSPLLGYFNIDNLLAAIAVLLIDGTEVNQLNDLVKQLAPIEGRMEAFTNPRSDLPTAVVDYAHTPDALEKALLACREHCTNKLHVVFGCGGDRDKGKRALMAQVAEQYADVIVITNDNPRTEDAQLIANDILAGLSQQDSSNVTVILDREQAVLNTLKIAGEGDIVLLAGKGHEDYIILSDGKGGTQKIMYNERALVANYYQQFNAESNL</sequence>
<dbReference type="Gene3D" id="3.90.190.20">
    <property type="entry name" value="Mur ligase, C-terminal domain"/>
    <property type="match status" value="1"/>
</dbReference>
<dbReference type="HAMAP" id="MF_00208">
    <property type="entry name" value="MurE"/>
    <property type="match status" value="1"/>
</dbReference>
<dbReference type="Pfam" id="PF08245">
    <property type="entry name" value="Mur_ligase_M"/>
    <property type="match status" value="1"/>
</dbReference>
<evidence type="ECO:0000256" key="12">
    <source>
        <dbReference type="RuleBase" id="RU004135"/>
    </source>
</evidence>